<feature type="domain" description="Bacteriophage CI repressor N-terminal" evidence="2">
    <location>
        <begin position="56"/>
        <end position="92"/>
    </location>
</feature>
<dbReference type="AlphaFoldDB" id="A0A0K6GXL2"/>
<evidence type="ECO:0000313" key="4">
    <source>
        <dbReference type="Proteomes" id="UP000182598"/>
    </source>
</evidence>
<sequence length="181" mass="20451">MSFDAKENKNMSNDASKLNRPHASGKINYPLPDLDTCMQRLAVVSKQPSASAIMRWLGLPESTHSNWKRRNSVNYDRVIEGLLRQGVSLDWFFAPAVYLRYPNVSSIVTEQEGDYEVPAEFDTMLQALEVVEPIMKQYGVLMTESNRKLMTELFFKRRGEGVVLETALHQVAKALAAAQAK</sequence>
<protein>
    <submittedName>
        <fullName evidence="3">Bacteriophage CI repressor helix-turn-helix domain</fullName>
    </submittedName>
</protein>
<reference evidence="4" key="1">
    <citation type="submission" date="2015-08" db="EMBL/GenBank/DDBJ databases">
        <authorList>
            <person name="Varghese N."/>
        </authorList>
    </citation>
    <scope>NUCLEOTIDE SEQUENCE [LARGE SCALE GENOMIC DNA]</scope>
    <source>
        <strain evidence="4">DSM 27808</strain>
    </source>
</reference>
<evidence type="ECO:0000259" key="2">
    <source>
        <dbReference type="Pfam" id="PF07022"/>
    </source>
</evidence>
<gene>
    <name evidence="3" type="ORF">Ga0061064_0619</name>
</gene>
<dbReference type="EMBL" id="CYHB01000001">
    <property type="protein sequence ID" value="CUA83466.1"/>
    <property type="molecule type" value="Genomic_DNA"/>
</dbReference>
<dbReference type="Pfam" id="PF07022">
    <property type="entry name" value="Phage_CI_repr"/>
    <property type="match status" value="1"/>
</dbReference>
<organism evidence="3 4">
    <name type="scientific">Pseudidiomarina woesei</name>
    <dbReference type="NCBI Taxonomy" id="1381080"/>
    <lineage>
        <taxon>Bacteria</taxon>
        <taxon>Pseudomonadati</taxon>
        <taxon>Pseudomonadota</taxon>
        <taxon>Gammaproteobacteria</taxon>
        <taxon>Alteromonadales</taxon>
        <taxon>Idiomarinaceae</taxon>
        <taxon>Pseudidiomarina</taxon>
    </lineage>
</organism>
<dbReference type="Gene3D" id="1.10.260.40">
    <property type="entry name" value="lambda repressor-like DNA-binding domains"/>
    <property type="match status" value="1"/>
</dbReference>
<evidence type="ECO:0000256" key="1">
    <source>
        <dbReference type="SAM" id="MobiDB-lite"/>
    </source>
</evidence>
<evidence type="ECO:0000313" key="3">
    <source>
        <dbReference type="EMBL" id="CUA83466.1"/>
    </source>
</evidence>
<dbReference type="GO" id="GO:0045892">
    <property type="term" value="P:negative regulation of DNA-templated transcription"/>
    <property type="evidence" value="ECO:0007669"/>
    <property type="project" value="InterPro"/>
</dbReference>
<dbReference type="InterPro" id="IPR010982">
    <property type="entry name" value="Lambda_DNA-bd_dom_sf"/>
</dbReference>
<feature type="region of interest" description="Disordered" evidence="1">
    <location>
        <begin position="1"/>
        <end position="24"/>
    </location>
</feature>
<name>A0A0K6GXL2_9GAMM</name>
<accession>A0A0K6GXL2</accession>
<dbReference type="Proteomes" id="UP000182598">
    <property type="component" value="Unassembled WGS sequence"/>
</dbReference>
<proteinExistence type="predicted"/>
<keyword evidence="4" id="KW-1185">Reference proteome</keyword>
<dbReference type="InterPro" id="IPR010744">
    <property type="entry name" value="Phage_CI_N"/>
</dbReference>
<dbReference type="GO" id="GO:0003677">
    <property type="term" value="F:DNA binding"/>
    <property type="evidence" value="ECO:0007669"/>
    <property type="project" value="InterPro"/>
</dbReference>